<evidence type="ECO:0000256" key="1">
    <source>
        <dbReference type="ARBA" id="ARBA00022484"/>
    </source>
</evidence>
<dbReference type="Pfam" id="PF05919">
    <property type="entry name" value="Mitovir_RNA_pol"/>
    <property type="match status" value="2"/>
</dbReference>
<organism evidence="5">
    <name type="scientific">Rhizoctonia cerealis duamitovirus</name>
    <dbReference type="NCBI Taxonomy" id="3068666"/>
    <lineage>
        <taxon>Viruses</taxon>
        <taxon>Riboviria</taxon>
        <taxon>Orthornavirae</taxon>
        <taxon>Lenarviricota</taxon>
        <taxon>Howeltoviricetes</taxon>
        <taxon>Cryppavirales</taxon>
        <taxon>Mitoviridae</taxon>
        <taxon>Duamitovirus</taxon>
    </lineage>
</organism>
<sequence>MKNIKLFTKEVTRNFFNLVSKFGSLVTLERGRLSLSGLFRNVGFRIIGIAFPGKVKYKSRSRQLTMFLGHIYHMYRRHGSKFVIAYLKASQLALQKAIAGTPVSSLKELGGNLPFRRLSSGGLPSFIPVTDRRLIAAHSSPVIRWWLTLFGVYRVISIPGVLKLGTITDALTSTQSRVDEVANQVTKLVNPANFDLRKFVKSGPGIQWLESASATNKVAWMGFITDVIALHRLGLSDPIIRFMKYFQWYDLKGHFEFILKSFNKESIREKIPAFSYEAGLSLEAVSVGKLVIKHEPAGKERVFAMPDVWTQSIMKPVHDTLFDHLRRLPNDGTFDQNASVKRCHQKAAITQKSFGYDLTAATDRVPLTLQSSIIDILFPGLGLLWAQILVDREYRLTIKHGKGKAATEEVKKMRYAVGQPMGAYSSWAMLAVTHHHIAQLAAVKAFEKAGKDRSGNFWIGNSPTDASVFGIQGYWYTGYEVLGDDIVFFEEDVAKEYLILMEELGCGINLAKSVIATNPTFEFAKVTGHYGRHVGAVSWAMLMSQPTLMGRANIAYSYLTKGIIVDRINPFIERMARASKYTEGSLNPMYIALASMLAKSGRLPLLELLYAIAQKTDGWFDLYDSLMKKANVQAIAQSLPSYFKEGVEPMPLRIGKFRPGWETEELYLAKTYSKVVKGFLGMIYNPTVKSVSANPKRDAHKLTMSILSAPSMLLMIGDHEGLDFNLKSMTDRGVFNTFRGNFRIWTPKEEFINTIYIWVFKHFYAKLTALHQRVQDHILNLDELELSKLVELIDIIERYREVCAMHERGLGKLKGDTKPKDLEDSPLAILKTLLGKEKPNYSPMATKVWIRPDTSMGKPQEAMVHPPRPKNKSQATSLFFDI</sequence>
<name>A0AA51GGV0_9VIRU</name>
<dbReference type="InterPro" id="IPR008686">
    <property type="entry name" value="RNA_pol_mitovir"/>
</dbReference>
<dbReference type="InterPro" id="IPR043502">
    <property type="entry name" value="DNA/RNA_pol_sf"/>
</dbReference>
<evidence type="ECO:0000256" key="4">
    <source>
        <dbReference type="SAM" id="MobiDB-lite"/>
    </source>
</evidence>
<dbReference type="PANTHER" id="PTHR34456">
    <property type="entry name" value="MITOVIRUS RNA-DEPENDENT RNA POLYMERASE"/>
    <property type="match status" value="1"/>
</dbReference>
<keyword evidence="2" id="KW-0808">Transferase</keyword>
<dbReference type="GO" id="GO:0003968">
    <property type="term" value="F:RNA-directed RNA polymerase activity"/>
    <property type="evidence" value="ECO:0007669"/>
    <property type="project" value="UniProtKB-KW"/>
</dbReference>
<dbReference type="PANTHER" id="PTHR34456:SF13">
    <property type="entry name" value="REVERSE TRANSCRIPTASE DOMAIN-CONTAINING PROTEIN"/>
    <property type="match status" value="1"/>
</dbReference>
<proteinExistence type="predicted"/>
<reference evidence="5" key="2">
    <citation type="submission" date="2023-05" db="EMBL/GenBank/DDBJ databases">
        <authorList>
            <person name="Li W."/>
        </authorList>
    </citation>
    <scope>NUCLEOTIDE SEQUENCE</scope>
    <source>
        <strain evidence="5">RcDMV-1084-4</strain>
    </source>
</reference>
<accession>A0AA51GGV0</accession>
<dbReference type="EMBL" id="OQ999738">
    <property type="protein sequence ID" value="WMI40074.1"/>
    <property type="molecule type" value="Genomic_RNA"/>
</dbReference>
<keyword evidence="3" id="KW-0548">Nucleotidyltransferase</keyword>
<reference evidence="5" key="1">
    <citation type="journal article" date="2023" name="Microbiol. Spectr.">
        <title>Extreme Diversity of Mycoviruses Present in Single Strains of Rhizoctonia cerealis, the Pathogen of Wheat Sharp Eyespot.</title>
        <authorList>
            <person name="Li W."/>
            <person name="Sun H."/>
            <person name="Cao S."/>
            <person name="Zhang A."/>
            <person name="Zhang H."/>
            <person name="Shu Y."/>
            <person name="Chen H."/>
        </authorList>
    </citation>
    <scope>NUCLEOTIDE SEQUENCE</scope>
    <source>
        <strain evidence="5">RcDMV-1084-4</strain>
    </source>
</reference>
<evidence type="ECO:0000256" key="3">
    <source>
        <dbReference type="ARBA" id="ARBA00022695"/>
    </source>
</evidence>
<dbReference type="SUPFAM" id="SSF56672">
    <property type="entry name" value="DNA/RNA polymerases"/>
    <property type="match status" value="1"/>
</dbReference>
<protein>
    <submittedName>
        <fullName evidence="5">RNA-dependent RNA polymerase</fullName>
    </submittedName>
</protein>
<evidence type="ECO:0000256" key="2">
    <source>
        <dbReference type="ARBA" id="ARBA00022679"/>
    </source>
</evidence>
<feature type="region of interest" description="Disordered" evidence="4">
    <location>
        <begin position="856"/>
        <end position="882"/>
    </location>
</feature>
<evidence type="ECO:0000313" key="5">
    <source>
        <dbReference type="EMBL" id="WMI40074.1"/>
    </source>
</evidence>
<feature type="compositionally biased region" description="Polar residues" evidence="4">
    <location>
        <begin position="872"/>
        <end position="882"/>
    </location>
</feature>
<keyword evidence="1 5" id="KW-0696">RNA-directed RNA polymerase</keyword>